<dbReference type="Proteomes" id="UP000460221">
    <property type="component" value="Unassembled WGS sequence"/>
</dbReference>
<dbReference type="RefSeq" id="WP_154769992.1">
    <property type="nucleotide sequence ID" value="NZ_WLYK01000008.1"/>
</dbReference>
<keyword evidence="2" id="KW-1185">Reference proteome</keyword>
<proteinExistence type="predicted"/>
<organism evidence="1 2">
    <name type="scientific">Nakamurella alba</name>
    <dbReference type="NCBI Taxonomy" id="2665158"/>
    <lineage>
        <taxon>Bacteria</taxon>
        <taxon>Bacillati</taxon>
        <taxon>Actinomycetota</taxon>
        <taxon>Actinomycetes</taxon>
        <taxon>Nakamurellales</taxon>
        <taxon>Nakamurellaceae</taxon>
        <taxon>Nakamurella</taxon>
    </lineage>
</organism>
<dbReference type="AlphaFoldDB" id="A0A7K1FPC8"/>
<dbReference type="EMBL" id="WLYK01000008">
    <property type="protein sequence ID" value="MTD16002.1"/>
    <property type="molecule type" value="Genomic_DNA"/>
</dbReference>
<dbReference type="Pfam" id="PF19654">
    <property type="entry name" value="DUF6157"/>
    <property type="match status" value="1"/>
</dbReference>
<evidence type="ECO:0000313" key="2">
    <source>
        <dbReference type="Proteomes" id="UP000460221"/>
    </source>
</evidence>
<gene>
    <name evidence="1" type="ORF">GIS00_18865</name>
</gene>
<reference evidence="1 2" key="1">
    <citation type="submission" date="2019-11" db="EMBL/GenBank/DDBJ databases">
        <authorList>
            <person name="Jiang L.-Q."/>
        </authorList>
    </citation>
    <scope>NUCLEOTIDE SEQUENCE [LARGE SCALE GENOMIC DNA]</scope>
    <source>
        <strain evidence="1 2">YIM 132087</strain>
    </source>
</reference>
<sequence length="137" mass="14558">MAPHSTNYTNTFITVAADCPVTAAQEPPDGKGPTIASLQFGLLTAPGARMTSDDLLFTVQALRTGVKENEQATARTAFFDKPQACLRSSPLAKRYGWGLLHDADGHVTLLPVGSAEYRQAAADPDLTVVAAMRSKRA</sequence>
<evidence type="ECO:0000313" key="1">
    <source>
        <dbReference type="EMBL" id="MTD16002.1"/>
    </source>
</evidence>
<protein>
    <submittedName>
        <fullName evidence="1">Uncharacterized protein</fullName>
    </submittedName>
</protein>
<dbReference type="InterPro" id="IPR046155">
    <property type="entry name" value="DUF6157"/>
</dbReference>
<comment type="caution">
    <text evidence="1">The sequence shown here is derived from an EMBL/GenBank/DDBJ whole genome shotgun (WGS) entry which is preliminary data.</text>
</comment>
<name>A0A7K1FPC8_9ACTN</name>
<accession>A0A7K1FPC8</accession>